<feature type="region of interest" description="Disordered" evidence="3">
    <location>
        <begin position="1"/>
        <end position="26"/>
    </location>
</feature>
<gene>
    <name evidence="4" type="primary">SOG2</name>
    <name evidence="4" type="ORF">EIP91_005708</name>
</gene>
<organism evidence="4 5">
    <name type="scientific">Steccherinum ochraceum</name>
    <dbReference type="NCBI Taxonomy" id="92696"/>
    <lineage>
        <taxon>Eukaryota</taxon>
        <taxon>Fungi</taxon>
        <taxon>Dikarya</taxon>
        <taxon>Basidiomycota</taxon>
        <taxon>Agaricomycotina</taxon>
        <taxon>Agaricomycetes</taxon>
        <taxon>Polyporales</taxon>
        <taxon>Steccherinaceae</taxon>
        <taxon>Steccherinum</taxon>
    </lineage>
</organism>
<evidence type="ECO:0000313" key="5">
    <source>
        <dbReference type="Proteomes" id="UP000292702"/>
    </source>
</evidence>
<dbReference type="InterPro" id="IPR032675">
    <property type="entry name" value="LRR_dom_sf"/>
</dbReference>
<dbReference type="SUPFAM" id="SSF52075">
    <property type="entry name" value="Outer arm dynein light chain 1"/>
    <property type="match status" value="1"/>
</dbReference>
<evidence type="ECO:0000313" key="4">
    <source>
        <dbReference type="EMBL" id="TCD63296.1"/>
    </source>
</evidence>
<reference evidence="4 5" key="1">
    <citation type="submission" date="2018-11" db="EMBL/GenBank/DDBJ databases">
        <title>Genome assembly of Steccherinum ochraceum LE-BIN_3174, the white-rot fungus of the Steccherinaceae family (The Residual Polyporoid clade, Polyporales, Basidiomycota).</title>
        <authorList>
            <person name="Fedorova T.V."/>
            <person name="Glazunova O.A."/>
            <person name="Landesman E.O."/>
            <person name="Moiseenko K.V."/>
            <person name="Psurtseva N.V."/>
            <person name="Savinova O.S."/>
            <person name="Shakhova N.V."/>
            <person name="Tyazhelova T.V."/>
            <person name="Vasina D.V."/>
        </authorList>
    </citation>
    <scope>NUCLEOTIDE SEQUENCE [LARGE SCALE GENOMIC DNA]</scope>
    <source>
        <strain evidence="4 5">LE-BIN_3174</strain>
    </source>
</reference>
<feature type="compositionally biased region" description="Low complexity" evidence="3">
    <location>
        <begin position="749"/>
        <end position="767"/>
    </location>
</feature>
<feature type="region of interest" description="Disordered" evidence="3">
    <location>
        <begin position="419"/>
        <end position="438"/>
    </location>
</feature>
<dbReference type="OrthoDB" id="1394818at2759"/>
<dbReference type="PANTHER" id="PTHR48051">
    <property type="match status" value="1"/>
</dbReference>
<feature type="compositionally biased region" description="Basic and acidic residues" evidence="3">
    <location>
        <begin position="361"/>
        <end position="371"/>
    </location>
</feature>
<keyword evidence="2" id="KW-0677">Repeat</keyword>
<keyword evidence="5" id="KW-1185">Reference proteome</keyword>
<feature type="compositionally biased region" description="Basic and acidic residues" evidence="3">
    <location>
        <begin position="337"/>
        <end position="347"/>
    </location>
</feature>
<evidence type="ECO:0000256" key="3">
    <source>
        <dbReference type="SAM" id="MobiDB-lite"/>
    </source>
</evidence>
<evidence type="ECO:0000256" key="1">
    <source>
        <dbReference type="ARBA" id="ARBA00022614"/>
    </source>
</evidence>
<keyword evidence="1" id="KW-0433">Leucine-rich repeat</keyword>
<dbReference type="STRING" id="92696.A0A4R0R9E9"/>
<dbReference type="EMBL" id="RWJN01000309">
    <property type="protein sequence ID" value="TCD63296.1"/>
    <property type="molecule type" value="Genomic_DNA"/>
</dbReference>
<sequence>MPPSDADSSNGRSTPARNGAVSPLPSVSLSREHITEALAKSPDNGATLDLAHKNLTDVGEDGAEGLATVGREDDGDDDSTLVRIALAHNRLTTLPMAFALLSRLRYLVLKANNFTVFPDVLTVMPSLEILDISRNKIKRLPSQPGSLTKLRVFSISRNKIHRLPEYFTQFKNLNLFRADQNPLEWPPKHVMEQPGGEESQAMKEWIRAMQKWIEANVASVMSRKGSADSSQDLDGESFADDSFGNSSYHDGRSLMDASSHSRSFSLESSTSVYTDIVNLHANQDSGPSRSAAPSRLRLDVLPPSRGGSAFSSPLRSPASYLPTPDEPTPSSTDDDSTITRRGHDPMHSRNASSGPSRSNSRHREFAKKSMPDLRQTITTDIPNGTHHTTHGIPSPPHRQESDSSNGSLASMHRARILGQESISTSPSTVDRPPPPMDVERNSYFRRLSTLSSAALSKTIPTSMLTVVDAIRGILFAVSQIYQSLQHYTVYAIDERLSAVLMKVLDPTSLYMHQLINALDRFDAASRRQLPSPAVCRSVVETCRDTVTVFGKAIGVLSLQLKVLASHDDVRYTRTMLLVLYGGMAEIGHAWQTIAGQMDAVRPLLLDHRPPPVKSYSTAASNMRSAMMDKAPMPASAPPVPSMPFGFSQGQPGPLLRSNSGHNGSGGRVSRRHAGSFSLKDVEIGKLLPSSLESPSYSAGVVDHSSTPTLRVARRPSIAPATTPKVNGLPHLANGHSILSPPVRWDSHSRNGSGSSLLGSSTSSPQLGFKKPSMDLAASNSNTLVDNDAIQTMKLAVNAAPPVWEMMSEILVTVPETEAQLSGVLERAKALTEKLKANISVLESDVNADRGSFRDDAHAFARIVIQLSSALKEHGAALPPALRTNMVKLTNATQEFVILLHVSSFSSTTPRPYSPMISPIVNGVSTPTLASPAVTEDGRLGANLSRSRSAVPGPPMSKLARVVTKELPRSALPHNQTFKIPMPPRFGLLRSRSGEDYSAVPG</sequence>
<dbReference type="Gene3D" id="3.80.10.10">
    <property type="entry name" value="Ribonuclease Inhibitor"/>
    <property type="match status" value="1"/>
</dbReference>
<feature type="region of interest" description="Disordered" evidence="3">
    <location>
        <begin position="739"/>
        <end position="772"/>
    </location>
</feature>
<feature type="compositionally biased region" description="Polar residues" evidence="3">
    <location>
        <begin position="375"/>
        <end position="386"/>
    </location>
</feature>
<dbReference type="InterPro" id="IPR001611">
    <property type="entry name" value="Leu-rich_rpt"/>
</dbReference>
<protein>
    <submittedName>
        <fullName evidence="4">RAM signaling network component</fullName>
    </submittedName>
</protein>
<proteinExistence type="predicted"/>
<feature type="region of interest" description="Disordered" evidence="3">
    <location>
        <begin position="298"/>
        <end position="407"/>
    </location>
</feature>
<dbReference type="InterPro" id="IPR003591">
    <property type="entry name" value="Leu-rich_rpt_typical-subtyp"/>
</dbReference>
<dbReference type="PROSITE" id="PS51450">
    <property type="entry name" value="LRR"/>
    <property type="match status" value="1"/>
</dbReference>
<feature type="region of interest" description="Disordered" evidence="3">
    <location>
        <begin position="645"/>
        <end position="673"/>
    </location>
</feature>
<dbReference type="InterPro" id="IPR050216">
    <property type="entry name" value="LRR_domain-containing"/>
</dbReference>
<dbReference type="SMART" id="SM00369">
    <property type="entry name" value="LRR_TYP"/>
    <property type="match status" value="3"/>
</dbReference>
<dbReference type="Pfam" id="PF10428">
    <property type="entry name" value="SOG2"/>
    <property type="match status" value="1"/>
</dbReference>
<dbReference type="PANTHER" id="PTHR48051:SF46">
    <property type="entry name" value="LEUCINE RICH REPEAT-CONTAINING DOMAIN PROTEIN"/>
    <property type="match status" value="1"/>
</dbReference>
<feature type="compositionally biased region" description="Polar residues" evidence="3">
    <location>
        <begin position="349"/>
        <end position="358"/>
    </location>
</feature>
<accession>A0A4R0R9E9</accession>
<feature type="compositionally biased region" description="Polar residues" evidence="3">
    <location>
        <begin position="1"/>
        <end position="16"/>
    </location>
</feature>
<dbReference type="Pfam" id="PF13855">
    <property type="entry name" value="LRR_8"/>
    <property type="match status" value="1"/>
</dbReference>
<comment type="caution">
    <text evidence="4">The sequence shown here is derived from an EMBL/GenBank/DDBJ whole genome shotgun (WGS) entry which is preliminary data.</text>
</comment>
<dbReference type="AlphaFoldDB" id="A0A4R0R9E9"/>
<evidence type="ECO:0000256" key="2">
    <source>
        <dbReference type="ARBA" id="ARBA00022737"/>
    </source>
</evidence>
<dbReference type="GO" id="GO:0005737">
    <property type="term" value="C:cytoplasm"/>
    <property type="evidence" value="ECO:0007669"/>
    <property type="project" value="TreeGrafter"/>
</dbReference>
<dbReference type="InterPro" id="IPR019487">
    <property type="entry name" value="RAM_signalling_pathway_SOG2"/>
</dbReference>
<name>A0A4R0R9E9_9APHY</name>
<dbReference type="Proteomes" id="UP000292702">
    <property type="component" value="Unassembled WGS sequence"/>
</dbReference>